<keyword evidence="4" id="KW-1185">Reference proteome</keyword>
<feature type="region of interest" description="Disordered" evidence="1">
    <location>
        <begin position="76"/>
        <end position="109"/>
    </location>
</feature>
<reference evidence="4" key="1">
    <citation type="journal article" date="2019" name="Int. J. Syst. Evol. Microbiol.">
        <title>The Global Catalogue of Microorganisms (GCM) 10K type strain sequencing project: providing services to taxonomists for standard genome sequencing and annotation.</title>
        <authorList>
            <consortium name="The Broad Institute Genomics Platform"/>
            <consortium name="The Broad Institute Genome Sequencing Center for Infectious Disease"/>
            <person name="Wu L."/>
            <person name="Ma J."/>
        </authorList>
    </citation>
    <scope>NUCLEOTIDE SEQUENCE [LARGE SCALE GENOMIC DNA]</scope>
    <source>
        <strain evidence="4">CCUG 63682</strain>
    </source>
</reference>
<dbReference type="SUPFAM" id="SSF103657">
    <property type="entry name" value="BAR/IMD domain-like"/>
    <property type="match status" value="1"/>
</dbReference>
<evidence type="ECO:0000313" key="3">
    <source>
        <dbReference type="EMBL" id="MFC4723127.1"/>
    </source>
</evidence>
<gene>
    <name evidence="3" type="ORF">ACFO5O_12395</name>
</gene>
<dbReference type="RefSeq" id="WP_387964231.1">
    <property type="nucleotide sequence ID" value="NZ_JBHSGP010000014.1"/>
</dbReference>
<dbReference type="InterPro" id="IPR027267">
    <property type="entry name" value="AH/BAR_dom_sf"/>
</dbReference>
<organism evidence="3 4">
    <name type="scientific">Geojedonia litorea</name>
    <dbReference type="NCBI Taxonomy" id="1268269"/>
    <lineage>
        <taxon>Bacteria</taxon>
        <taxon>Pseudomonadati</taxon>
        <taxon>Bacteroidota</taxon>
        <taxon>Flavobacteriia</taxon>
        <taxon>Flavobacteriales</taxon>
        <taxon>Flavobacteriaceae</taxon>
        <taxon>Geojedonia</taxon>
    </lineage>
</organism>
<protein>
    <submittedName>
        <fullName evidence="3">Uncharacterized protein</fullName>
    </submittedName>
</protein>
<proteinExistence type="predicted"/>
<name>A0ABV9N469_9FLAO</name>
<accession>A0ABV9N469</accession>
<feature type="signal peptide" evidence="2">
    <location>
        <begin position="1"/>
        <end position="18"/>
    </location>
</feature>
<dbReference type="Gene3D" id="1.20.1270.60">
    <property type="entry name" value="Arfaptin homology (AH) domain/BAR domain"/>
    <property type="match status" value="1"/>
</dbReference>
<comment type="caution">
    <text evidence="3">The sequence shown here is derived from an EMBL/GenBank/DDBJ whole genome shotgun (WGS) entry which is preliminary data.</text>
</comment>
<keyword evidence="2" id="KW-0732">Signal</keyword>
<evidence type="ECO:0000256" key="2">
    <source>
        <dbReference type="SAM" id="SignalP"/>
    </source>
</evidence>
<dbReference type="Proteomes" id="UP001595953">
    <property type="component" value="Unassembled WGS sequence"/>
</dbReference>
<evidence type="ECO:0000313" key="4">
    <source>
        <dbReference type="Proteomes" id="UP001595953"/>
    </source>
</evidence>
<feature type="chain" id="PRO_5047539703" evidence="2">
    <location>
        <begin position="19"/>
        <end position="158"/>
    </location>
</feature>
<sequence length="158" mass="18505">MKLWIIIALIGFNSVLNAQEVINDGKRYEVKKGKIFHEGTDVTASLSVEERNNIFIQYERVSEDLKLKEKLEKEARKAEKAQNKAEKKQKQAEKALRKREKAQDNYDKAVKKLEQAQNKFEKLKRKGKLSPKEEAKWFEKLDNLTQSSEKAKKKLKRS</sequence>
<dbReference type="EMBL" id="JBHSGP010000014">
    <property type="protein sequence ID" value="MFC4723127.1"/>
    <property type="molecule type" value="Genomic_DNA"/>
</dbReference>
<evidence type="ECO:0000256" key="1">
    <source>
        <dbReference type="SAM" id="MobiDB-lite"/>
    </source>
</evidence>